<reference evidence="1 2" key="1">
    <citation type="submission" date="2020-02" db="EMBL/GenBank/DDBJ databases">
        <title>Draft genome sequence of Haematococcus lacustris strain NIES-144.</title>
        <authorList>
            <person name="Morimoto D."/>
            <person name="Nakagawa S."/>
            <person name="Yoshida T."/>
            <person name="Sawayama S."/>
        </authorList>
    </citation>
    <scope>NUCLEOTIDE SEQUENCE [LARGE SCALE GENOMIC DNA]</scope>
    <source>
        <strain evidence="1 2">NIES-144</strain>
    </source>
</reference>
<name>A0A6A0ALE5_HAELA</name>
<feature type="non-terminal residue" evidence="1">
    <location>
        <position position="55"/>
    </location>
</feature>
<evidence type="ECO:0000313" key="1">
    <source>
        <dbReference type="EMBL" id="GFH33729.1"/>
    </source>
</evidence>
<accession>A0A6A0ALE5</accession>
<protein>
    <submittedName>
        <fullName evidence="1">Uncharacterized protein</fullName>
    </submittedName>
</protein>
<dbReference type="EMBL" id="BLLF01009458">
    <property type="protein sequence ID" value="GFH33729.1"/>
    <property type="molecule type" value="Genomic_DNA"/>
</dbReference>
<keyword evidence="2" id="KW-1185">Reference proteome</keyword>
<dbReference type="Gene3D" id="3.40.50.300">
    <property type="entry name" value="P-loop containing nucleotide triphosphate hydrolases"/>
    <property type="match status" value="2"/>
</dbReference>
<evidence type="ECO:0000313" key="2">
    <source>
        <dbReference type="Proteomes" id="UP000485058"/>
    </source>
</evidence>
<dbReference type="AlphaFoldDB" id="A0A6A0ALE5"/>
<dbReference type="InterPro" id="IPR027417">
    <property type="entry name" value="P-loop_NTPase"/>
</dbReference>
<proteinExistence type="predicted"/>
<feature type="non-terminal residue" evidence="1">
    <location>
        <position position="1"/>
    </location>
</feature>
<sequence length="55" mass="5913">IHVCGDDSALQLMKRLCAAMGEPLEVRYTQRFSPLVVQEGGVPGRLTGMQPGDAL</sequence>
<gene>
    <name evidence="1" type="ORF">HaLaN_33139</name>
</gene>
<dbReference type="Proteomes" id="UP000485058">
    <property type="component" value="Unassembled WGS sequence"/>
</dbReference>
<organism evidence="1 2">
    <name type="scientific">Haematococcus lacustris</name>
    <name type="common">Green alga</name>
    <name type="synonym">Haematococcus pluvialis</name>
    <dbReference type="NCBI Taxonomy" id="44745"/>
    <lineage>
        <taxon>Eukaryota</taxon>
        <taxon>Viridiplantae</taxon>
        <taxon>Chlorophyta</taxon>
        <taxon>core chlorophytes</taxon>
        <taxon>Chlorophyceae</taxon>
        <taxon>CS clade</taxon>
        <taxon>Chlamydomonadales</taxon>
        <taxon>Haematococcaceae</taxon>
        <taxon>Haematococcus</taxon>
    </lineage>
</organism>
<comment type="caution">
    <text evidence="1">The sequence shown here is derived from an EMBL/GenBank/DDBJ whole genome shotgun (WGS) entry which is preliminary data.</text>
</comment>